<accession>A0ABQ0C9S5</accession>
<evidence type="ECO:0000313" key="1">
    <source>
        <dbReference type="EMBL" id="GAB0057455.1"/>
    </source>
</evidence>
<gene>
    <name evidence="1" type="ORF">SIID45300_01783</name>
</gene>
<evidence type="ECO:0000313" key="2">
    <source>
        <dbReference type="Proteomes" id="UP001628193"/>
    </source>
</evidence>
<reference evidence="1 2" key="2">
    <citation type="submission" date="2024-09" db="EMBL/GenBank/DDBJ databases">
        <title>Draft genome sequence of Candidatus Magnetaquicoccaceae bacterium FCR-1.</title>
        <authorList>
            <person name="Shimoshige H."/>
            <person name="Shimamura S."/>
            <person name="Taoka A."/>
            <person name="Kobayashi H."/>
            <person name="Maekawa T."/>
        </authorList>
    </citation>
    <scope>NUCLEOTIDE SEQUENCE [LARGE SCALE GENOMIC DNA]</scope>
    <source>
        <strain evidence="1 2">FCR-1</strain>
    </source>
</reference>
<proteinExistence type="predicted"/>
<comment type="caution">
    <text evidence="1">The sequence shown here is derived from an EMBL/GenBank/DDBJ whole genome shotgun (WGS) entry which is preliminary data.</text>
</comment>
<reference evidence="1 2" key="1">
    <citation type="submission" date="2024-05" db="EMBL/GenBank/DDBJ databases">
        <authorList>
            <consortium name="Candidatus Magnetaquicoccaceae bacterium FCR-1 genome sequencing consortium"/>
            <person name="Shimoshige H."/>
            <person name="Shimamura S."/>
            <person name="Taoka A."/>
            <person name="Kobayashi H."/>
            <person name="Maekawa T."/>
        </authorList>
    </citation>
    <scope>NUCLEOTIDE SEQUENCE [LARGE SCALE GENOMIC DNA]</scope>
    <source>
        <strain evidence="1 2">FCR-1</strain>
    </source>
</reference>
<dbReference type="RefSeq" id="WP_420905150.1">
    <property type="nucleotide sequence ID" value="NZ_BAAFGK010000004.1"/>
</dbReference>
<sequence length="151" mass="15990">MAKYTITHTCGHTSVADICGPVAARQGRADWMGRQGACNACLQAERAAESAKAAIDAKESGLPALVGSDKQVAWAETIRANAMQIITSSSNHVKAMLAAGKVPAHMVEQTNKGVGLLDSLIAETSASRWIDIRTNLETSIKLGMWVQAQTK</sequence>
<name>A0ABQ0C9S5_9PROT</name>
<organism evidence="1 2">
    <name type="scientific">Candidatus Magnetaquiglobus chichijimensis</name>
    <dbReference type="NCBI Taxonomy" id="3141448"/>
    <lineage>
        <taxon>Bacteria</taxon>
        <taxon>Pseudomonadati</taxon>
        <taxon>Pseudomonadota</taxon>
        <taxon>Magnetococcia</taxon>
        <taxon>Magnetococcales</taxon>
        <taxon>Candidatus Magnetaquicoccaceae</taxon>
        <taxon>Candidatus Magnetaquiglobus</taxon>
    </lineage>
</organism>
<dbReference type="EMBL" id="BAAFGK010000004">
    <property type="protein sequence ID" value="GAB0057455.1"/>
    <property type="molecule type" value="Genomic_DNA"/>
</dbReference>
<protein>
    <submittedName>
        <fullName evidence="1">Uncharacterized protein</fullName>
    </submittedName>
</protein>
<dbReference type="Proteomes" id="UP001628193">
    <property type="component" value="Unassembled WGS sequence"/>
</dbReference>
<keyword evidence="2" id="KW-1185">Reference proteome</keyword>